<dbReference type="PANTHER" id="PTHR12151">
    <property type="entry name" value="ELECTRON TRANSPORT PROTIN SCO1/SENC FAMILY MEMBER"/>
    <property type="match status" value="1"/>
</dbReference>
<keyword evidence="4" id="KW-1133">Transmembrane helix</keyword>
<keyword evidence="2" id="KW-0186">Copper</keyword>
<dbReference type="CDD" id="cd02968">
    <property type="entry name" value="SCO"/>
    <property type="match status" value="1"/>
</dbReference>
<dbReference type="SUPFAM" id="SSF52833">
    <property type="entry name" value="Thioredoxin-like"/>
    <property type="match status" value="1"/>
</dbReference>
<dbReference type="InterPro" id="IPR036249">
    <property type="entry name" value="Thioredoxin-like_sf"/>
</dbReference>
<keyword evidence="7" id="KW-1185">Reference proteome</keyword>
<gene>
    <name evidence="6" type="ORF">ACFOGJ_26810</name>
</gene>
<proteinExistence type="inferred from homology"/>
<feature type="domain" description="Thioredoxin" evidence="5">
    <location>
        <begin position="59"/>
        <end position="221"/>
    </location>
</feature>
<dbReference type="Proteomes" id="UP001595528">
    <property type="component" value="Unassembled WGS sequence"/>
</dbReference>
<dbReference type="PROSITE" id="PS51352">
    <property type="entry name" value="THIOREDOXIN_2"/>
    <property type="match status" value="1"/>
</dbReference>
<organism evidence="6 7">
    <name type="scientific">Marinibaculum pumilum</name>
    <dbReference type="NCBI Taxonomy" id="1766165"/>
    <lineage>
        <taxon>Bacteria</taxon>
        <taxon>Pseudomonadati</taxon>
        <taxon>Pseudomonadota</taxon>
        <taxon>Alphaproteobacteria</taxon>
        <taxon>Rhodospirillales</taxon>
        <taxon>Rhodospirillaceae</taxon>
        <taxon>Marinibaculum</taxon>
    </lineage>
</organism>
<dbReference type="Pfam" id="PF02630">
    <property type="entry name" value="SCO1-SenC"/>
    <property type="match status" value="1"/>
</dbReference>
<dbReference type="EMBL" id="JBHRTR010000050">
    <property type="protein sequence ID" value="MFC3230885.1"/>
    <property type="molecule type" value="Genomic_DNA"/>
</dbReference>
<reference evidence="7" key="1">
    <citation type="journal article" date="2019" name="Int. J. Syst. Evol. Microbiol.">
        <title>The Global Catalogue of Microorganisms (GCM) 10K type strain sequencing project: providing services to taxonomists for standard genome sequencing and annotation.</title>
        <authorList>
            <consortium name="The Broad Institute Genomics Platform"/>
            <consortium name="The Broad Institute Genome Sequencing Center for Infectious Disease"/>
            <person name="Wu L."/>
            <person name="Ma J."/>
        </authorList>
    </citation>
    <scope>NUCLEOTIDE SEQUENCE [LARGE SCALE GENOMIC DNA]</scope>
    <source>
        <strain evidence="7">KCTC 42964</strain>
    </source>
</reference>
<dbReference type="InterPro" id="IPR013766">
    <property type="entry name" value="Thioredoxin_domain"/>
</dbReference>
<dbReference type="InterPro" id="IPR003782">
    <property type="entry name" value="SCO1/SenC"/>
</dbReference>
<keyword evidence="4" id="KW-0472">Membrane</keyword>
<accession>A0ABV7L8P8</accession>
<keyword evidence="4" id="KW-0812">Transmembrane</keyword>
<feature type="region of interest" description="Disordered" evidence="3">
    <location>
        <begin position="1"/>
        <end position="21"/>
    </location>
</feature>
<dbReference type="PANTHER" id="PTHR12151:SF25">
    <property type="entry name" value="LINALOOL DEHYDRATASE_ISOMERASE DOMAIN-CONTAINING PROTEIN"/>
    <property type="match status" value="1"/>
</dbReference>
<evidence type="ECO:0000256" key="1">
    <source>
        <dbReference type="ARBA" id="ARBA00010996"/>
    </source>
</evidence>
<feature type="transmembrane region" description="Helical" evidence="4">
    <location>
        <begin position="31"/>
        <end position="51"/>
    </location>
</feature>
<protein>
    <submittedName>
        <fullName evidence="6">SCO family protein</fullName>
    </submittedName>
</protein>
<evidence type="ECO:0000313" key="7">
    <source>
        <dbReference type="Proteomes" id="UP001595528"/>
    </source>
</evidence>
<evidence type="ECO:0000313" key="6">
    <source>
        <dbReference type="EMBL" id="MFC3230885.1"/>
    </source>
</evidence>
<evidence type="ECO:0000256" key="3">
    <source>
        <dbReference type="SAM" id="MobiDB-lite"/>
    </source>
</evidence>
<comment type="similarity">
    <text evidence="1">Belongs to the SCO1/2 family.</text>
</comment>
<dbReference type="Gene3D" id="3.40.30.10">
    <property type="entry name" value="Glutaredoxin"/>
    <property type="match status" value="1"/>
</dbReference>
<sequence length="221" mass="23797">MSKAKGGPPASGSGKQGDTLRSPMARGLRRGLLLVVVIIAAAAAVLAVRWLTSAEMMQDPAATIHAEFTLTDQDGRTVTAQDLAGRPMLLYFGYTYCPDVCPTELANISQAMDILGSDAEAVQPVFITVDPERDTTEVMKAYLGHFDDGFVGLTGTPEQIAAAAKAAKVYYAKVEQPDSDVGYLMDHSGFVYLLGPDGRYLSHFRPNTDPQEIADRVREVI</sequence>
<evidence type="ECO:0000256" key="4">
    <source>
        <dbReference type="SAM" id="Phobius"/>
    </source>
</evidence>
<comment type="caution">
    <text evidence="6">The sequence shown here is derived from an EMBL/GenBank/DDBJ whole genome shotgun (WGS) entry which is preliminary data.</text>
</comment>
<name>A0ABV7L8P8_9PROT</name>
<evidence type="ECO:0000256" key="2">
    <source>
        <dbReference type="ARBA" id="ARBA00023008"/>
    </source>
</evidence>
<evidence type="ECO:0000259" key="5">
    <source>
        <dbReference type="PROSITE" id="PS51352"/>
    </source>
</evidence>
<dbReference type="RefSeq" id="WP_379906347.1">
    <property type="nucleotide sequence ID" value="NZ_JBHRTR010000050.1"/>
</dbReference>